<comment type="caution">
    <text evidence="2">The sequence shown here is derived from an EMBL/GenBank/DDBJ whole genome shotgun (WGS) entry which is preliminary data.</text>
</comment>
<dbReference type="EMBL" id="PQXI01000024">
    <property type="protein sequence ID" value="TGO28721.1"/>
    <property type="molecule type" value="Genomic_DNA"/>
</dbReference>
<gene>
    <name evidence="2" type="ORF">BPAE_0024g00670</name>
</gene>
<organism evidence="2 3">
    <name type="scientific">Botrytis paeoniae</name>
    <dbReference type="NCBI Taxonomy" id="278948"/>
    <lineage>
        <taxon>Eukaryota</taxon>
        <taxon>Fungi</taxon>
        <taxon>Dikarya</taxon>
        <taxon>Ascomycota</taxon>
        <taxon>Pezizomycotina</taxon>
        <taxon>Leotiomycetes</taxon>
        <taxon>Helotiales</taxon>
        <taxon>Sclerotiniaceae</taxon>
        <taxon>Botrytis</taxon>
    </lineage>
</organism>
<dbReference type="AlphaFoldDB" id="A0A4Z1G428"/>
<evidence type="ECO:0000256" key="1">
    <source>
        <dbReference type="SAM" id="Phobius"/>
    </source>
</evidence>
<keyword evidence="1" id="KW-0472">Membrane</keyword>
<keyword evidence="1" id="KW-1133">Transmembrane helix</keyword>
<evidence type="ECO:0000313" key="3">
    <source>
        <dbReference type="Proteomes" id="UP000297910"/>
    </source>
</evidence>
<dbReference type="Proteomes" id="UP000297910">
    <property type="component" value="Unassembled WGS sequence"/>
</dbReference>
<feature type="transmembrane region" description="Helical" evidence="1">
    <location>
        <begin position="21"/>
        <end position="39"/>
    </location>
</feature>
<proteinExistence type="predicted"/>
<feature type="transmembrane region" description="Helical" evidence="1">
    <location>
        <begin position="140"/>
        <end position="163"/>
    </location>
</feature>
<keyword evidence="3" id="KW-1185">Reference proteome</keyword>
<protein>
    <submittedName>
        <fullName evidence="2">Uncharacterized protein</fullName>
    </submittedName>
</protein>
<name>A0A4Z1G428_9HELO</name>
<reference evidence="2 3" key="1">
    <citation type="submission" date="2017-12" db="EMBL/GenBank/DDBJ databases">
        <title>Comparative genomics of Botrytis spp.</title>
        <authorList>
            <person name="Valero-Jimenez C.A."/>
            <person name="Tapia P."/>
            <person name="Veloso J."/>
            <person name="Silva-Moreno E."/>
            <person name="Staats M."/>
            <person name="Valdes J.H."/>
            <person name="Van Kan J.A.L."/>
        </authorList>
    </citation>
    <scope>NUCLEOTIDE SEQUENCE [LARGE SCALE GENOMIC DNA]</scope>
    <source>
        <strain evidence="2 3">Bp0003</strain>
    </source>
</reference>
<sequence>MSIDYTIFMAIFRFTAIVASYNQRMLILSGLLLIIFTFGERLVRMADCKAVACSAIAIYTPPISLQHQGTIFLSIQFSTSIHVKRHQDPKAVSNNITSFRGPIDVGKESDIETMENMSPFSAFEHSGSVNVSEWAVDKTAAIVMFVIGMLLGLSFFIVTLRLFDETIRPKYFPSLPSFRSSTERVTRSPGGTPITPIERYGALV</sequence>
<accession>A0A4Z1G428</accession>
<keyword evidence="1" id="KW-0812">Transmembrane</keyword>
<evidence type="ECO:0000313" key="2">
    <source>
        <dbReference type="EMBL" id="TGO28721.1"/>
    </source>
</evidence>